<gene>
    <name evidence="2" type="ORF">GOP47_0008272</name>
</gene>
<dbReference type="OrthoDB" id="1871192at2759"/>
<dbReference type="Pfam" id="PF25268">
    <property type="entry name" value="DUF7866"/>
    <property type="match status" value="1"/>
</dbReference>
<reference evidence="2" key="1">
    <citation type="submission" date="2021-01" db="EMBL/GenBank/DDBJ databases">
        <title>Adiantum capillus-veneris genome.</title>
        <authorList>
            <person name="Fang Y."/>
            <person name="Liao Q."/>
        </authorList>
    </citation>
    <scope>NUCLEOTIDE SEQUENCE</scope>
    <source>
        <strain evidence="2">H3</strain>
        <tissue evidence="2">Leaf</tissue>
    </source>
</reference>
<evidence type="ECO:0000313" key="2">
    <source>
        <dbReference type="EMBL" id="KAI5076207.1"/>
    </source>
</evidence>
<keyword evidence="3" id="KW-1185">Reference proteome</keyword>
<sequence>MICISFQTFIAAGEPAHALISIQEDKLLITRRSASQGTCTKLANGTTTELFPVDDKLSYTFNARRHGSITNKRRKMSSPSPFEMCARCKCCDATQTVCLEAPCCFNIVCNNPKQPFGVCSLTPFTCNCFNC</sequence>
<evidence type="ECO:0000259" key="1">
    <source>
        <dbReference type="Pfam" id="PF25268"/>
    </source>
</evidence>
<accession>A0A9D4ZJI7</accession>
<comment type="caution">
    <text evidence="2">The sequence shown here is derived from an EMBL/GenBank/DDBJ whole genome shotgun (WGS) entry which is preliminary data.</text>
</comment>
<dbReference type="PANTHER" id="PTHR33786">
    <property type="entry name" value="UBIQUITIN CARBOXYL-TERMINAL HYDROLASE"/>
    <property type="match status" value="1"/>
</dbReference>
<dbReference type="AlphaFoldDB" id="A0A9D4ZJI7"/>
<name>A0A9D4ZJI7_ADICA</name>
<dbReference type="Proteomes" id="UP000886520">
    <property type="component" value="Chromosome 8"/>
</dbReference>
<dbReference type="InterPro" id="IPR057188">
    <property type="entry name" value="DUF7866"/>
</dbReference>
<evidence type="ECO:0000313" key="3">
    <source>
        <dbReference type="Proteomes" id="UP000886520"/>
    </source>
</evidence>
<organism evidence="2 3">
    <name type="scientific">Adiantum capillus-veneris</name>
    <name type="common">Maidenhair fern</name>
    <dbReference type="NCBI Taxonomy" id="13818"/>
    <lineage>
        <taxon>Eukaryota</taxon>
        <taxon>Viridiplantae</taxon>
        <taxon>Streptophyta</taxon>
        <taxon>Embryophyta</taxon>
        <taxon>Tracheophyta</taxon>
        <taxon>Polypodiopsida</taxon>
        <taxon>Polypodiidae</taxon>
        <taxon>Polypodiales</taxon>
        <taxon>Pteridineae</taxon>
        <taxon>Pteridaceae</taxon>
        <taxon>Vittarioideae</taxon>
        <taxon>Adiantum</taxon>
    </lineage>
</organism>
<dbReference type="EMBL" id="JABFUD020000008">
    <property type="protein sequence ID" value="KAI5076207.1"/>
    <property type="molecule type" value="Genomic_DNA"/>
</dbReference>
<proteinExistence type="predicted"/>
<feature type="domain" description="DUF7866" evidence="1">
    <location>
        <begin position="81"/>
        <end position="131"/>
    </location>
</feature>
<protein>
    <recommendedName>
        <fullName evidence="1">DUF7866 domain-containing protein</fullName>
    </recommendedName>
</protein>
<dbReference type="PANTHER" id="PTHR33786:SF2">
    <property type="entry name" value="UBIQUITIN CARBOXYL-TERMINAL HYDROLASE"/>
    <property type="match status" value="1"/>
</dbReference>